<feature type="compositionally biased region" description="Polar residues" evidence="1">
    <location>
        <begin position="1"/>
        <end position="13"/>
    </location>
</feature>
<dbReference type="RefSeq" id="WP_185417156.1">
    <property type="nucleotide sequence ID" value="NZ_JAASTX010000006.1"/>
</dbReference>
<dbReference type="Proteomes" id="UP000533953">
    <property type="component" value="Unassembled WGS sequence"/>
</dbReference>
<evidence type="ECO:0008006" key="4">
    <source>
        <dbReference type="Google" id="ProtNLM"/>
    </source>
</evidence>
<feature type="region of interest" description="Disordered" evidence="1">
    <location>
        <begin position="132"/>
        <end position="169"/>
    </location>
</feature>
<dbReference type="EMBL" id="JAASTX010000006">
    <property type="protein sequence ID" value="MBC1491401.1"/>
    <property type="molecule type" value="Genomic_DNA"/>
</dbReference>
<organism evidence="2 3">
    <name type="scientific">Listeria booriae</name>
    <dbReference type="NCBI Taxonomy" id="1552123"/>
    <lineage>
        <taxon>Bacteria</taxon>
        <taxon>Bacillati</taxon>
        <taxon>Bacillota</taxon>
        <taxon>Bacilli</taxon>
        <taxon>Bacillales</taxon>
        <taxon>Listeriaceae</taxon>
        <taxon>Listeria</taxon>
    </lineage>
</organism>
<sequence>MTETNNEKQFTQEDMNELAKKVRGEEKRKYTASEQALKESYEEDVKKLNDDLKAEKQKTSDYDNLKQKFDEANEKIANFSKEQEHAELAGKLKELGVKEDRIDAFSKLLSEDKSDEALAKALEDYPEFKVAETPPKWSTGDTNNNNSQFSNVSKLSEQRKSLNEHRIVK</sequence>
<evidence type="ECO:0000313" key="3">
    <source>
        <dbReference type="Proteomes" id="UP000533953"/>
    </source>
</evidence>
<feature type="region of interest" description="Disordered" evidence="1">
    <location>
        <begin position="1"/>
        <end position="41"/>
    </location>
</feature>
<reference evidence="2 3" key="1">
    <citation type="submission" date="2020-03" db="EMBL/GenBank/DDBJ databases">
        <title>Soil Listeria distribution.</title>
        <authorList>
            <person name="Liao J."/>
            <person name="Wiedmann M."/>
        </authorList>
    </citation>
    <scope>NUCLEOTIDE SEQUENCE [LARGE SCALE GENOMIC DNA]</scope>
    <source>
        <strain evidence="2 3">FSL L7-1547</strain>
    </source>
</reference>
<proteinExistence type="predicted"/>
<feature type="compositionally biased region" description="Polar residues" evidence="1">
    <location>
        <begin position="139"/>
        <end position="155"/>
    </location>
</feature>
<protein>
    <recommendedName>
        <fullName evidence="4">Scaffolding protein</fullName>
    </recommendedName>
</protein>
<evidence type="ECO:0000313" key="2">
    <source>
        <dbReference type="EMBL" id="MBC1491401.1"/>
    </source>
</evidence>
<name>A0A7X1CBH2_9LIST</name>
<evidence type="ECO:0000256" key="1">
    <source>
        <dbReference type="SAM" id="MobiDB-lite"/>
    </source>
</evidence>
<comment type="caution">
    <text evidence="2">The sequence shown here is derived from an EMBL/GenBank/DDBJ whole genome shotgun (WGS) entry which is preliminary data.</text>
</comment>
<gene>
    <name evidence="2" type="ORF">HCI99_06140</name>
</gene>
<feature type="compositionally biased region" description="Basic and acidic residues" evidence="1">
    <location>
        <begin position="156"/>
        <end position="169"/>
    </location>
</feature>
<accession>A0A7X1CBH2</accession>
<feature type="compositionally biased region" description="Basic and acidic residues" evidence="1">
    <location>
        <begin position="17"/>
        <end position="41"/>
    </location>
</feature>
<dbReference type="AlphaFoldDB" id="A0A7X1CBH2"/>